<sequence length="1257" mass="131711">MDCLEASVPPHRRPPQRGHHPPSPPSPAAGHRGGPGTHAGLYGSGVVVAHVASRHTSAQAWATEPPQQQQQQQPQTSSTTSSAAAHASPVVGAEEPADACDSRHPDLCGSPEDSAAAAAAALPPPPPPPAPSTQQQRQLAKYLSLSTCGSSASNLTALGHSTTATASITTAATDSSQQSTPLSGASCHHQQQRQQQQQQQQRQQRQRVCVQRTADEEGLPRSHSGSSPHPSPDSRSGSHARDEEGDDNNNSSTAAAAAAVAAAACARDHRQAHQQHSPDGDLAGSPALASAQQCTSFANKRPRQQPQHSALHHDCGSARMHIPNLSTFADTASPSRHAASKSSSDHAYSAVGGAINTHVFDQVAYEEDEESQQQQQQQQQDSCQDAVRGHGGAQGMALGGGALAAAAVATAGAGLEATPVEPPPKRFAAGEVEVEVAALEKLHHVSTATARAPARTDDEDDSDSREKTSPANSRRHAAQQQQQQQRETRSRKSRQSSSAVGSSSSSSSAVLGGRRIPSDSVTARIPYDPASLATPSSQLAGGGGLAPARGASPPRCATPPPPPSAPIALTELRYATLALSFMMRMLCALHEGEPIPSSDFHSHCVPPMSVAMYVERLSRYCACSGEALLCALVLLHAYVTHSGHPVTIFNAHRLLITSVVLGIKLRDDVYYSNIYYARIGGISAREMNKLERLFLEKLDWVTQVQEDEYVALMDLLAKLRIDTPPTAAELEAFALAHPDAVAAYVPTDADAEGGEVATSSDVPLTPEQQARLTVLRGAYHRHQWSTLAVPWMEQQERRVRAKKTADDAAAAAAQEEEGRRWRQYNKEDEEAALRRLQQQQRPASASAWLSPQSVQKTSSASTAAAGATTTAASAWAGEPRYSSEWPAHPQQKSSHHGSGSSGGGAAAAAASLPPPAPSSSAASRDVGGAHEPLRYTNFLHFANAAASSYTAASATTAATAADADLARASSQSRVRFHTAATVATAAPERPPRAVSAATTLGIASTTAEHSFISASSFVSDTDVRHGAAMQQQQQQQQQSLVAGTAEPSPSSNVPGSGINVNAQPYYYVSSRTRKQQQQQQQQTSSCAASPASVDAPVNRPASATAEGESSARSPSSSSFTSPACLNTIDRRTQNTERSADTSIALSRGIREVVSAMTRVGVFGGGGSADAVDVRQTSGPATTASASSYHVRAFPQRPIAKAGVEGGGGSGSDPATSACMPRWSPPSAQQQQQQRRPTFAGQHALGKKRSKPDSYKDY</sequence>
<dbReference type="Proteomes" id="UP001430356">
    <property type="component" value="Unassembled WGS sequence"/>
</dbReference>
<keyword evidence="3" id="KW-1185">Reference proteome</keyword>
<feature type="region of interest" description="Disordered" evidence="1">
    <location>
        <begin position="870"/>
        <end position="927"/>
    </location>
</feature>
<dbReference type="PANTHER" id="PTHR15615">
    <property type="match status" value="1"/>
</dbReference>
<accession>A0AAW0ESZ8</accession>
<dbReference type="CDD" id="cd20558">
    <property type="entry name" value="CYCLIN_ScPCL7-like"/>
    <property type="match status" value="1"/>
</dbReference>
<evidence type="ECO:0000313" key="2">
    <source>
        <dbReference type="EMBL" id="KAK7196377.1"/>
    </source>
</evidence>
<feature type="region of interest" description="Disordered" evidence="1">
    <location>
        <begin position="798"/>
        <end position="823"/>
    </location>
</feature>
<feature type="compositionally biased region" description="Low complexity" evidence="1">
    <location>
        <begin position="58"/>
        <end position="89"/>
    </location>
</feature>
<feature type="region of interest" description="Disordered" evidence="1">
    <location>
        <begin position="1199"/>
        <end position="1257"/>
    </location>
</feature>
<dbReference type="PANTHER" id="PTHR15615:SF108">
    <property type="entry name" value="PROTEIN CNPPD1"/>
    <property type="match status" value="1"/>
</dbReference>
<feature type="compositionally biased region" description="Low complexity" evidence="1">
    <location>
        <begin position="546"/>
        <end position="555"/>
    </location>
</feature>
<dbReference type="Pfam" id="PF08613">
    <property type="entry name" value="Cyclin"/>
    <property type="match status" value="1"/>
</dbReference>
<evidence type="ECO:0000256" key="1">
    <source>
        <dbReference type="SAM" id="MobiDB-lite"/>
    </source>
</evidence>
<feature type="compositionally biased region" description="Polar residues" evidence="1">
    <location>
        <begin position="1047"/>
        <end position="1062"/>
    </location>
</feature>
<feature type="region of interest" description="Disordered" evidence="1">
    <location>
        <begin position="169"/>
        <end position="288"/>
    </location>
</feature>
<feature type="region of interest" description="Disordered" evidence="1">
    <location>
        <begin position="367"/>
        <end position="391"/>
    </location>
</feature>
<dbReference type="GO" id="GO:0019901">
    <property type="term" value="F:protein kinase binding"/>
    <property type="evidence" value="ECO:0007669"/>
    <property type="project" value="InterPro"/>
</dbReference>
<reference evidence="2 3" key="1">
    <citation type="journal article" date="2021" name="MBio">
        <title>A New Model Trypanosomatid, Novymonas esmeraldas: Genomic Perception of Its 'Candidatus Pandoraea novymonadis' Endosymbiont.</title>
        <authorList>
            <person name="Zakharova A."/>
            <person name="Saura A."/>
            <person name="Butenko A."/>
            <person name="Podesvova L."/>
            <person name="Warmusova S."/>
            <person name="Kostygov A.Y."/>
            <person name="Nenarokova A."/>
            <person name="Lukes J."/>
            <person name="Opperdoes F.R."/>
            <person name="Yurchenko V."/>
        </authorList>
    </citation>
    <scope>NUCLEOTIDE SEQUENCE [LARGE SCALE GENOMIC DNA]</scope>
    <source>
        <strain evidence="2 3">E262AT.01</strain>
    </source>
</reference>
<comment type="caution">
    <text evidence="2">The sequence shown here is derived from an EMBL/GenBank/DDBJ whole genome shotgun (WGS) entry which is preliminary data.</text>
</comment>
<feature type="region of interest" description="Disordered" evidence="1">
    <location>
        <begin position="445"/>
        <end position="564"/>
    </location>
</feature>
<gene>
    <name evidence="2" type="ORF">NESM_000574500</name>
</gene>
<feature type="compositionally biased region" description="Low complexity" evidence="1">
    <location>
        <begin position="221"/>
        <end position="237"/>
    </location>
</feature>
<feature type="compositionally biased region" description="Low complexity" evidence="1">
    <location>
        <begin position="192"/>
        <end position="207"/>
    </location>
</feature>
<name>A0AAW0ESZ8_9TRYP</name>
<feature type="region of interest" description="Disordered" evidence="1">
    <location>
        <begin position="1"/>
        <end position="42"/>
    </location>
</feature>
<dbReference type="InterPro" id="IPR013922">
    <property type="entry name" value="Cyclin_PHO80-like"/>
</dbReference>
<feature type="compositionally biased region" description="Basic and acidic residues" evidence="1">
    <location>
        <begin position="266"/>
        <end position="279"/>
    </location>
</feature>
<dbReference type="AlphaFoldDB" id="A0AAW0ESZ8"/>
<feature type="compositionally biased region" description="Low complexity" evidence="1">
    <location>
        <begin position="495"/>
        <end position="509"/>
    </location>
</feature>
<dbReference type="InterPro" id="IPR036915">
    <property type="entry name" value="Cyclin-like_sf"/>
</dbReference>
<dbReference type="Gene3D" id="1.10.472.10">
    <property type="entry name" value="Cyclin-like"/>
    <property type="match status" value="1"/>
</dbReference>
<feature type="compositionally biased region" description="Low complexity" evidence="1">
    <location>
        <begin position="254"/>
        <end position="265"/>
    </location>
</feature>
<proteinExistence type="predicted"/>
<feature type="region of interest" description="Disordered" evidence="1">
    <location>
        <begin position="54"/>
        <end position="142"/>
    </location>
</feature>
<feature type="compositionally biased region" description="Basic and acidic residues" evidence="1">
    <location>
        <begin position="1128"/>
        <end position="1139"/>
    </location>
</feature>
<feature type="compositionally biased region" description="Low complexity" evidence="1">
    <location>
        <begin position="1110"/>
        <end position="1121"/>
    </location>
</feature>
<feature type="compositionally biased region" description="Polar residues" evidence="1">
    <location>
        <begin position="132"/>
        <end position="142"/>
    </location>
</feature>
<evidence type="ECO:0000313" key="3">
    <source>
        <dbReference type="Proteomes" id="UP001430356"/>
    </source>
</evidence>
<dbReference type="EMBL" id="JAECZO010000075">
    <property type="protein sequence ID" value="KAK7196377.1"/>
    <property type="molecule type" value="Genomic_DNA"/>
</dbReference>
<dbReference type="SUPFAM" id="SSF47954">
    <property type="entry name" value="Cyclin-like"/>
    <property type="match status" value="1"/>
</dbReference>
<organism evidence="2 3">
    <name type="scientific">Novymonas esmeraldas</name>
    <dbReference type="NCBI Taxonomy" id="1808958"/>
    <lineage>
        <taxon>Eukaryota</taxon>
        <taxon>Discoba</taxon>
        <taxon>Euglenozoa</taxon>
        <taxon>Kinetoplastea</taxon>
        <taxon>Metakinetoplastina</taxon>
        <taxon>Trypanosomatida</taxon>
        <taxon>Trypanosomatidae</taxon>
        <taxon>Novymonas</taxon>
    </lineage>
</organism>
<protein>
    <submittedName>
        <fullName evidence="2">CYC2-like cyclin</fullName>
    </submittedName>
</protein>
<feature type="compositionally biased region" description="Basic residues" evidence="1">
    <location>
        <begin position="10"/>
        <end position="20"/>
    </location>
</feature>
<feature type="compositionally biased region" description="Pro residues" evidence="1">
    <location>
        <begin position="122"/>
        <end position="131"/>
    </location>
</feature>
<feature type="region of interest" description="Disordered" evidence="1">
    <location>
        <begin position="1023"/>
        <end position="1141"/>
    </location>
</feature>
<feature type="compositionally biased region" description="Low complexity" evidence="1">
    <location>
        <begin position="169"/>
        <end position="180"/>
    </location>
</feature>